<keyword evidence="2" id="KW-0378">Hydrolase</keyword>
<dbReference type="InterPro" id="IPR002711">
    <property type="entry name" value="HNH"/>
</dbReference>
<dbReference type="CDD" id="cd00085">
    <property type="entry name" value="HNHc"/>
    <property type="match status" value="1"/>
</dbReference>
<dbReference type="Proteomes" id="UP001609376">
    <property type="component" value="Unassembled WGS sequence"/>
</dbReference>
<name>A0ABW7LH93_9RHOB</name>
<dbReference type="PANTHER" id="PTHR33877:SF2">
    <property type="entry name" value="OS07G0170200 PROTEIN"/>
    <property type="match status" value="1"/>
</dbReference>
<dbReference type="GO" id="GO:0004519">
    <property type="term" value="F:endonuclease activity"/>
    <property type="evidence" value="ECO:0007669"/>
    <property type="project" value="UniProtKB-KW"/>
</dbReference>
<sequence length="88" mass="9486">MERGAVDGELVDATRVFERDGYRCGICGRKTLPSKRGSTHERAPELDHIIAIALGGEHRYSNVQCACRSCNGKKGAASLGQMHLFPAG</sequence>
<evidence type="ECO:0000313" key="3">
    <source>
        <dbReference type="Proteomes" id="UP001609376"/>
    </source>
</evidence>
<organism evidence="2 3">
    <name type="scientific">Paracoccus broussonetiae subsp. drimophilus</name>
    <dbReference type="NCBI Taxonomy" id="3373869"/>
    <lineage>
        <taxon>Bacteria</taxon>
        <taxon>Pseudomonadati</taxon>
        <taxon>Pseudomonadota</taxon>
        <taxon>Alphaproteobacteria</taxon>
        <taxon>Rhodobacterales</taxon>
        <taxon>Paracoccaceae</taxon>
        <taxon>Paracoccus</taxon>
        <taxon>Paracoccus broussonetiae</taxon>
    </lineage>
</organism>
<evidence type="ECO:0000313" key="2">
    <source>
        <dbReference type="EMBL" id="MFH5773580.1"/>
    </source>
</evidence>
<dbReference type="EMBL" id="JBIMPR010000003">
    <property type="protein sequence ID" value="MFH5773580.1"/>
    <property type="molecule type" value="Genomic_DNA"/>
</dbReference>
<protein>
    <submittedName>
        <fullName evidence="2">HNH endonuclease</fullName>
    </submittedName>
</protein>
<dbReference type="Pfam" id="PF01844">
    <property type="entry name" value="HNH"/>
    <property type="match status" value="1"/>
</dbReference>
<accession>A0ABW7LH93</accession>
<dbReference type="Gene3D" id="1.10.30.50">
    <property type="match status" value="1"/>
</dbReference>
<dbReference type="InterPro" id="IPR052892">
    <property type="entry name" value="NA-targeting_endonuclease"/>
</dbReference>
<gene>
    <name evidence="2" type="ORF">ACHFJ0_04960</name>
</gene>
<comment type="caution">
    <text evidence="2">The sequence shown here is derived from an EMBL/GenBank/DDBJ whole genome shotgun (WGS) entry which is preliminary data.</text>
</comment>
<feature type="domain" description="HNH nuclease" evidence="1">
    <location>
        <begin position="11"/>
        <end position="72"/>
    </location>
</feature>
<keyword evidence="2" id="KW-0540">Nuclease</keyword>
<dbReference type="PANTHER" id="PTHR33877">
    <property type="entry name" value="SLL1193 PROTEIN"/>
    <property type="match status" value="1"/>
</dbReference>
<keyword evidence="2" id="KW-0255">Endonuclease</keyword>
<dbReference type="RefSeq" id="WP_395132638.1">
    <property type="nucleotide sequence ID" value="NZ_JBIMPR010000003.1"/>
</dbReference>
<proteinExistence type="predicted"/>
<dbReference type="InterPro" id="IPR003615">
    <property type="entry name" value="HNH_nuc"/>
</dbReference>
<reference evidence="2 3" key="1">
    <citation type="submission" date="2024-10" db="EMBL/GenBank/DDBJ databases">
        <title>Paracoccus drimophilus sp. nov., a novel bacterium from corn roots in Hunan.</title>
        <authorList>
            <person name="Li X."/>
        </authorList>
    </citation>
    <scope>NUCLEOTIDE SEQUENCE [LARGE SCALE GENOMIC DNA]</scope>
    <source>
        <strain evidence="2 3">NGMCC 1.201697</strain>
    </source>
</reference>
<evidence type="ECO:0000259" key="1">
    <source>
        <dbReference type="SMART" id="SM00507"/>
    </source>
</evidence>
<keyword evidence="3" id="KW-1185">Reference proteome</keyword>
<dbReference type="SMART" id="SM00507">
    <property type="entry name" value="HNHc"/>
    <property type="match status" value="1"/>
</dbReference>